<evidence type="ECO:0000313" key="3">
    <source>
        <dbReference type="Proteomes" id="UP000033448"/>
    </source>
</evidence>
<keyword evidence="3" id="KW-1185">Reference proteome</keyword>
<dbReference type="Proteomes" id="UP000033448">
    <property type="component" value="Unassembled WGS sequence"/>
</dbReference>
<dbReference type="OrthoDB" id="2088281at2"/>
<dbReference type="RefSeq" id="WP_052674259.1">
    <property type="nucleotide sequence ID" value="NZ_JYIT01000072.1"/>
</dbReference>
<gene>
    <name evidence="2" type="ORF">RL72_01596</name>
</gene>
<protein>
    <recommendedName>
        <fullName evidence="1">DUF3846 domain-containing protein</fullName>
    </recommendedName>
</protein>
<evidence type="ECO:0000259" key="1">
    <source>
        <dbReference type="Pfam" id="PF12957"/>
    </source>
</evidence>
<proteinExistence type="predicted"/>
<dbReference type="InterPro" id="IPR024559">
    <property type="entry name" value="DUF3846"/>
</dbReference>
<sequence length="170" mass="18510">MVHGIVIPADGESPLRRIDTTQPDAIGTAVGGFMEAVDIVDLGITVYVNESGLLQHLPFNSRVSFLWWHHVPAARRRAMLVGDAVVVGLPDEDGADTEVPDATRKLLFTDADYIVEVRPIGQQQWQVGLPVRLEFWDALMWAALLLEQIPGAADSRVVPVEPHESAATAA</sequence>
<dbReference type="AlphaFoldDB" id="A0A0F0KVH2"/>
<comment type="caution">
    <text evidence="2">The sequence shown here is derived from an EMBL/GenBank/DDBJ whole genome shotgun (WGS) entry which is preliminary data.</text>
</comment>
<dbReference type="Pfam" id="PF12957">
    <property type="entry name" value="DUF3846"/>
    <property type="match status" value="1"/>
</dbReference>
<dbReference type="EMBL" id="JYIT01000072">
    <property type="protein sequence ID" value="KJL24873.1"/>
    <property type="molecule type" value="Genomic_DNA"/>
</dbReference>
<organism evidence="2 3">
    <name type="scientific">Microbacterium azadirachtae</name>
    <dbReference type="NCBI Taxonomy" id="582680"/>
    <lineage>
        <taxon>Bacteria</taxon>
        <taxon>Bacillati</taxon>
        <taxon>Actinomycetota</taxon>
        <taxon>Actinomycetes</taxon>
        <taxon>Micrococcales</taxon>
        <taxon>Microbacteriaceae</taxon>
        <taxon>Microbacterium</taxon>
    </lineage>
</organism>
<dbReference type="PATRIC" id="fig|582680.7.peg.1635"/>
<accession>A0A0F0KVH2</accession>
<reference evidence="2 3" key="1">
    <citation type="submission" date="2015-02" db="EMBL/GenBank/DDBJ databases">
        <title>Draft genome sequences of ten Microbacterium spp. with emphasis on heavy metal contaminated environments.</title>
        <authorList>
            <person name="Corretto E."/>
        </authorList>
    </citation>
    <scope>NUCLEOTIDE SEQUENCE [LARGE SCALE GENOMIC DNA]</scope>
    <source>
        <strain evidence="2 3">DSM 23848</strain>
    </source>
</reference>
<name>A0A0F0KVH2_9MICO</name>
<evidence type="ECO:0000313" key="2">
    <source>
        <dbReference type="EMBL" id="KJL24873.1"/>
    </source>
</evidence>
<feature type="domain" description="DUF3846" evidence="1">
    <location>
        <begin position="6"/>
        <end position="105"/>
    </location>
</feature>